<evidence type="ECO:0000313" key="3">
    <source>
        <dbReference type="Proteomes" id="UP000295301"/>
    </source>
</evidence>
<name>A0A4R5UQ71_9RHOB</name>
<dbReference type="CDD" id="cd05233">
    <property type="entry name" value="SDR_c"/>
    <property type="match status" value="1"/>
</dbReference>
<reference evidence="2 3" key="1">
    <citation type="submission" date="2019-03" db="EMBL/GenBank/DDBJ databases">
        <title>Ruegeria lutea sp. nov., a novel strain, isolated from marine sediment, the Masan Bay, South Korea.</title>
        <authorList>
            <person name="Kim J."/>
            <person name="Kim D.-Y."/>
            <person name="Lee S.-S."/>
        </authorList>
    </citation>
    <scope>NUCLEOTIDE SEQUENCE [LARGE SCALE GENOMIC DNA]</scope>
    <source>
        <strain evidence="2 3">318-1</strain>
    </source>
</reference>
<proteinExistence type="inferred from homology"/>
<dbReference type="OrthoDB" id="9789398at2"/>
<sequence>MQQNGPHNAPRHAVISGGGSGIGLATAQRLIQAGSRVTVLDLAGPGEAAAAGIGADFFEADVTQEDCIEEIAAVLENRAAADGGPAPDALVTCAGVLQRTLPPETLSWAEWDRMIAVHLRGTYACCRSFGGRMAVRGVGAIVTVSSVAGIASGPLHGYGPAKAAIAHLAKTLAAEWGPSGVRVNTVAPGFTSTPALERGLAAGALEAERLARGAALQRLVAAEEIADAIAFLAGPAASAITGVVLPVDAGYLVAGDWAAYGGLRDAGAKGAL</sequence>
<evidence type="ECO:0000313" key="2">
    <source>
        <dbReference type="EMBL" id="TDK41184.1"/>
    </source>
</evidence>
<dbReference type="FunFam" id="3.40.50.720:FF:000084">
    <property type="entry name" value="Short-chain dehydrogenase reductase"/>
    <property type="match status" value="1"/>
</dbReference>
<protein>
    <submittedName>
        <fullName evidence="2">SDR family oxidoreductase</fullName>
    </submittedName>
</protein>
<dbReference type="Gene3D" id="3.40.50.720">
    <property type="entry name" value="NAD(P)-binding Rossmann-like Domain"/>
    <property type="match status" value="1"/>
</dbReference>
<accession>A0A4R5UQ71</accession>
<dbReference type="SUPFAM" id="SSF51735">
    <property type="entry name" value="NAD(P)-binding Rossmann-fold domains"/>
    <property type="match status" value="1"/>
</dbReference>
<dbReference type="PANTHER" id="PTHR42760">
    <property type="entry name" value="SHORT-CHAIN DEHYDROGENASES/REDUCTASES FAMILY MEMBER"/>
    <property type="match status" value="1"/>
</dbReference>
<dbReference type="PRINTS" id="PR00081">
    <property type="entry name" value="GDHRDH"/>
</dbReference>
<dbReference type="GO" id="GO:0016616">
    <property type="term" value="F:oxidoreductase activity, acting on the CH-OH group of donors, NAD or NADP as acceptor"/>
    <property type="evidence" value="ECO:0007669"/>
    <property type="project" value="TreeGrafter"/>
</dbReference>
<organism evidence="2 3">
    <name type="scientific">Antarcticimicrobium luteum</name>
    <dbReference type="NCBI Taxonomy" id="2547397"/>
    <lineage>
        <taxon>Bacteria</taxon>
        <taxon>Pseudomonadati</taxon>
        <taxon>Pseudomonadota</taxon>
        <taxon>Alphaproteobacteria</taxon>
        <taxon>Rhodobacterales</taxon>
        <taxon>Paracoccaceae</taxon>
        <taxon>Antarcticimicrobium</taxon>
    </lineage>
</organism>
<dbReference type="EMBL" id="SMUV01000074">
    <property type="protein sequence ID" value="TDK41184.1"/>
    <property type="molecule type" value="Genomic_DNA"/>
</dbReference>
<dbReference type="Proteomes" id="UP000295301">
    <property type="component" value="Unassembled WGS sequence"/>
</dbReference>
<dbReference type="InterPro" id="IPR002347">
    <property type="entry name" value="SDR_fam"/>
</dbReference>
<evidence type="ECO:0000256" key="1">
    <source>
        <dbReference type="ARBA" id="ARBA00006484"/>
    </source>
</evidence>
<keyword evidence="3" id="KW-1185">Reference proteome</keyword>
<dbReference type="GO" id="GO:0030497">
    <property type="term" value="P:fatty acid elongation"/>
    <property type="evidence" value="ECO:0007669"/>
    <property type="project" value="TreeGrafter"/>
</dbReference>
<comment type="caution">
    <text evidence="2">The sequence shown here is derived from an EMBL/GenBank/DDBJ whole genome shotgun (WGS) entry which is preliminary data.</text>
</comment>
<comment type="similarity">
    <text evidence="1">Belongs to the short-chain dehydrogenases/reductases (SDR) family.</text>
</comment>
<dbReference type="PANTHER" id="PTHR42760:SF123">
    <property type="entry name" value="OXIDOREDUCTASE"/>
    <property type="match status" value="1"/>
</dbReference>
<dbReference type="AlphaFoldDB" id="A0A4R5UQ71"/>
<gene>
    <name evidence="2" type="ORF">E1832_21060</name>
</gene>
<dbReference type="Pfam" id="PF13561">
    <property type="entry name" value="adh_short_C2"/>
    <property type="match status" value="1"/>
</dbReference>
<dbReference type="InterPro" id="IPR036291">
    <property type="entry name" value="NAD(P)-bd_dom_sf"/>
</dbReference>
<dbReference type="RefSeq" id="WP_133361753.1">
    <property type="nucleotide sequence ID" value="NZ_SMUV01000074.1"/>
</dbReference>